<evidence type="ECO:0000256" key="11">
    <source>
        <dbReference type="ARBA" id="ARBA00023014"/>
    </source>
</evidence>
<organism evidence="19 20">
    <name type="scientific">Microbulbifer marinus</name>
    <dbReference type="NCBI Taxonomy" id="658218"/>
    <lineage>
        <taxon>Bacteria</taxon>
        <taxon>Pseudomonadati</taxon>
        <taxon>Pseudomonadota</taxon>
        <taxon>Gammaproteobacteria</taxon>
        <taxon>Cellvibrionales</taxon>
        <taxon>Microbulbiferaceae</taxon>
        <taxon>Microbulbifer</taxon>
    </lineage>
</organism>
<keyword evidence="10 15" id="KW-0408">Iron</keyword>
<feature type="binding site" evidence="17">
    <location>
        <position position="63"/>
    </location>
    <ligand>
        <name>[4Fe-4S] cluster</name>
        <dbReference type="ChEBI" id="CHEBI:49883"/>
        <note>4Fe-4S-S-AdoMet</note>
    </ligand>
</feature>
<dbReference type="PANTHER" id="PTHR13932">
    <property type="entry name" value="COPROPORPHYRINIGEN III OXIDASE"/>
    <property type="match status" value="1"/>
</dbReference>
<evidence type="ECO:0000256" key="12">
    <source>
        <dbReference type="ARBA" id="ARBA00023244"/>
    </source>
</evidence>
<evidence type="ECO:0000256" key="7">
    <source>
        <dbReference type="ARBA" id="ARBA00022691"/>
    </source>
</evidence>
<feature type="binding site" evidence="17">
    <location>
        <position position="67"/>
    </location>
    <ligand>
        <name>[4Fe-4S] cluster</name>
        <dbReference type="ChEBI" id="CHEBI:49883"/>
        <note>4Fe-4S-S-AdoMet</note>
    </ligand>
</feature>
<dbReference type="GO" id="GO:0006782">
    <property type="term" value="P:protoporphyrinogen IX biosynthetic process"/>
    <property type="evidence" value="ECO:0007669"/>
    <property type="project" value="UniProtKB-UniPathway"/>
</dbReference>
<dbReference type="InterPro" id="IPR006638">
    <property type="entry name" value="Elp3/MiaA/NifB-like_rSAM"/>
</dbReference>
<keyword evidence="20" id="KW-1185">Reference proteome</keyword>
<evidence type="ECO:0000256" key="1">
    <source>
        <dbReference type="ARBA" id="ARBA00004496"/>
    </source>
</evidence>
<dbReference type="Gene3D" id="3.80.30.20">
    <property type="entry name" value="tm_1862 like domain"/>
    <property type="match status" value="1"/>
</dbReference>
<feature type="binding site" evidence="16">
    <location>
        <begin position="69"/>
        <end position="71"/>
    </location>
    <ligand>
        <name>S-adenosyl-L-methionine</name>
        <dbReference type="ChEBI" id="CHEBI:59789"/>
        <label>2</label>
    </ligand>
</feature>
<dbReference type="GO" id="GO:0046872">
    <property type="term" value="F:metal ion binding"/>
    <property type="evidence" value="ECO:0007669"/>
    <property type="project" value="UniProtKB-KW"/>
</dbReference>
<comment type="cofactor">
    <cofactor evidence="15 17">
        <name>[4Fe-4S] cluster</name>
        <dbReference type="ChEBI" id="CHEBI:49883"/>
    </cofactor>
    <text evidence="15 17">Binds 1 [4Fe-4S] cluster. The cluster is coordinated with 3 cysteines and an exchangeable S-adenosyl-L-methionine.</text>
</comment>
<evidence type="ECO:0000256" key="3">
    <source>
        <dbReference type="ARBA" id="ARBA00005493"/>
    </source>
</evidence>
<evidence type="ECO:0000313" key="20">
    <source>
        <dbReference type="Proteomes" id="UP000198658"/>
    </source>
</evidence>
<feature type="domain" description="Radical SAM core" evidence="18">
    <location>
        <begin position="48"/>
        <end position="283"/>
    </location>
</feature>
<evidence type="ECO:0000256" key="16">
    <source>
        <dbReference type="PIRSR" id="PIRSR000167-1"/>
    </source>
</evidence>
<dbReference type="GO" id="GO:0005737">
    <property type="term" value="C:cytoplasm"/>
    <property type="evidence" value="ECO:0007669"/>
    <property type="project" value="UniProtKB-SubCell"/>
</dbReference>
<keyword evidence="8 15" id="KW-0479">Metal-binding</keyword>
<keyword evidence="9 15" id="KW-0560">Oxidoreductase</keyword>
<dbReference type="SFLD" id="SFLDG01065">
    <property type="entry name" value="anaerobic_coproporphyrinogen-I"/>
    <property type="match status" value="1"/>
</dbReference>
<evidence type="ECO:0000256" key="4">
    <source>
        <dbReference type="ARBA" id="ARBA00011245"/>
    </source>
</evidence>
<evidence type="ECO:0000256" key="15">
    <source>
        <dbReference type="PIRNR" id="PIRNR000167"/>
    </source>
</evidence>
<evidence type="ECO:0000256" key="2">
    <source>
        <dbReference type="ARBA" id="ARBA00004785"/>
    </source>
</evidence>
<evidence type="ECO:0000259" key="18">
    <source>
        <dbReference type="PROSITE" id="PS51918"/>
    </source>
</evidence>
<evidence type="ECO:0000256" key="9">
    <source>
        <dbReference type="ARBA" id="ARBA00023002"/>
    </source>
</evidence>
<dbReference type="SMART" id="SM00729">
    <property type="entry name" value="Elp3"/>
    <property type="match status" value="1"/>
</dbReference>
<evidence type="ECO:0000313" key="19">
    <source>
        <dbReference type="EMBL" id="SEA45969.1"/>
    </source>
</evidence>
<dbReference type="InterPro" id="IPR058240">
    <property type="entry name" value="rSAM_sf"/>
</dbReference>
<dbReference type="CDD" id="cd01335">
    <property type="entry name" value="Radical_SAM"/>
    <property type="match status" value="1"/>
</dbReference>
<evidence type="ECO:0000256" key="6">
    <source>
        <dbReference type="ARBA" id="ARBA00022490"/>
    </source>
</evidence>
<keyword evidence="11 15" id="KW-0411">Iron-sulfur</keyword>
<accession>A0A1H4BCT1</accession>
<sequence length="460" mass="52091">MTYESNSAEWGLSADLLSRYSGPCPRYTSYPTADRFAPLGGVEPWRALQDIGSLSLYVHIPFCQSLCYFCACNKVITQQYGLASSYLDRVLQEAQWYRDKVAKVPVTQLHLGGGTPTFLSDSDLRRLIEGLGEVFELRAGDDVEYSIEADPRTLEIDTLDTLRELGFNRLSLGIQDFNIDVQRAINRICSPEQVAQLTNAARERGFESISYDLIYGLPKQNLATLEATLEQVMELSPDRIALYHYAHLPHRFKAQRLIDTDLVPSATEKIAMQLAAVEQLGQAGYEFLGMDHFAKPGDELAKAAHAGMLQRNFQGYTLMPADALVGLGASAISYSRDGYWQNLHRLKEYAQAIGERGFAACRGWQLNEDDRLRQWLITELMCRLRLDKNEAARRAGAPFDTFFSEELERLQPMFEDGLLYQDAETLGVTERGRWFVRNAAAAFDRYLHSRETEARYSRVL</sequence>
<comment type="pathway">
    <text evidence="2 15">Porphyrin-containing compound metabolism; protoporphyrin-IX biosynthesis; protoporphyrinogen-IX from coproporphyrinogen-III (AdoMet route): step 1/1.</text>
</comment>
<dbReference type="InterPro" id="IPR007197">
    <property type="entry name" value="rSAM"/>
</dbReference>
<name>A0A1H4BCT1_9GAMM</name>
<evidence type="ECO:0000256" key="10">
    <source>
        <dbReference type="ARBA" id="ARBA00023004"/>
    </source>
</evidence>
<dbReference type="PIRSF" id="PIRSF000167">
    <property type="entry name" value="HemN"/>
    <property type="match status" value="1"/>
</dbReference>
<dbReference type="PANTHER" id="PTHR13932:SF6">
    <property type="entry name" value="OXYGEN-INDEPENDENT COPROPORPHYRINOGEN III OXIDASE"/>
    <property type="match status" value="1"/>
</dbReference>
<dbReference type="RefSeq" id="WP_091390998.1">
    <property type="nucleotide sequence ID" value="NZ_FNQO01000005.1"/>
</dbReference>
<feature type="binding site" evidence="16">
    <location>
        <position position="212"/>
    </location>
    <ligand>
        <name>S-adenosyl-L-methionine</name>
        <dbReference type="ChEBI" id="CHEBI:59789"/>
        <label>2</label>
    </ligand>
</feature>
<reference evidence="20" key="1">
    <citation type="submission" date="2016-10" db="EMBL/GenBank/DDBJ databases">
        <authorList>
            <person name="Varghese N."/>
            <person name="Submissions S."/>
        </authorList>
    </citation>
    <scope>NUCLEOTIDE SEQUENCE [LARGE SCALE GENOMIC DNA]</scope>
    <source>
        <strain evidence="20">CGMCC 1.10657</strain>
    </source>
</reference>
<feature type="binding site" evidence="16">
    <location>
        <position position="175"/>
    </location>
    <ligand>
        <name>S-adenosyl-L-methionine</name>
        <dbReference type="ChEBI" id="CHEBI:59789"/>
        <label>2</label>
    </ligand>
</feature>
<evidence type="ECO:0000256" key="14">
    <source>
        <dbReference type="ARBA" id="ARBA00048321"/>
    </source>
</evidence>
<feature type="binding site" evidence="16">
    <location>
        <begin position="114"/>
        <end position="115"/>
    </location>
    <ligand>
        <name>S-adenosyl-L-methionine</name>
        <dbReference type="ChEBI" id="CHEBI:59789"/>
        <label>2</label>
    </ligand>
</feature>
<keyword evidence="5 15" id="KW-0004">4Fe-4S</keyword>
<keyword evidence="7 15" id="KW-0949">S-adenosyl-L-methionine</keyword>
<comment type="catalytic activity">
    <reaction evidence="14 15">
        <text>coproporphyrinogen III + 2 S-adenosyl-L-methionine = protoporphyrinogen IX + 2 5'-deoxyadenosine + 2 L-methionine + 2 CO2</text>
        <dbReference type="Rhea" id="RHEA:15425"/>
        <dbReference type="ChEBI" id="CHEBI:16526"/>
        <dbReference type="ChEBI" id="CHEBI:17319"/>
        <dbReference type="ChEBI" id="CHEBI:57307"/>
        <dbReference type="ChEBI" id="CHEBI:57309"/>
        <dbReference type="ChEBI" id="CHEBI:57844"/>
        <dbReference type="ChEBI" id="CHEBI:59789"/>
        <dbReference type="EC" id="1.3.98.3"/>
    </reaction>
</comment>
<dbReference type="InterPro" id="IPR010723">
    <property type="entry name" value="HemN_C"/>
</dbReference>
<keyword evidence="12 15" id="KW-0627">Porphyrin biosynthesis</keyword>
<dbReference type="Gene3D" id="1.10.10.920">
    <property type="match status" value="1"/>
</dbReference>
<dbReference type="GO" id="GO:0051989">
    <property type="term" value="F:coproporphyrinogen dehydrogenase activity"/>
    <property type="evidence" value="ECO:0007669"/>
    <property type="project" value="UniProtKB-EC"/>
</dbReference>
<comment type="similarity">
    <text evidence="3 15">Belongs to the anaerobic coproporphyrinogen-III oxidase family.</text>
</comment>
<feature type="binding site" evidence="16">
    <location>
        <position position="57"/>
    </location>
    <ligand>
        <name>S-adenosyl-L-methionine</name>
        <dbReference type="ChEBI" id="CHEBI:59789"/>
        <label>1</label>
    </ligand>
</feature>
<dbReference type="SUPFAM" id="SSF102114">
    <property type="entry name" value="Radical SAM enzymes"/>
    <property type="match status" value="1"/>
</dbReference>
<dbReference type="SFLD" id="SFLDG01082">
    <property type="entry name" value="B12-binding_domain_containing"/>
    <property type="match status" value="1"/>
</dbReference>
<protein>
    <recommendedName>
        <fullName evidence="15">Coproporphyrinogen-III oxidase</fullName>
        <ecNumber evidence="15">1.3.98.3</ecNumber>
    </recommendedName>
</protein>
<evidence type="ECO:0000256" key="5">
    <source>
        <dbReference type="ARBA" id="ARBA00022485"/>
    </source>
</evidence>
<dbReference type="GO" id="GO:0004109">
    <property type="term" value="F:coproporphyrinogen oxidase activity"/>
    <property type="evidence" value="ECO:0007669"/>
    <property type="project" value="InterPro"/>
</dbReference>
<dbReference type="InterPro" id="IPR034505">
    <property type="entry name" value="Coproporphyrinogen-III_oxidase"/>
</dbReference>
<feature type="binding site" evidence="16">
    <location>
        <position position="332"/>
    </location>
    <ligand>
        <name>S-adenosyl-L-methionine</name>
        <dbReference type="ChEBI" id="CHEBI:59789"/>
        <label>1</label>
    </ligand>
</feature>
<evidence type="ECO:0000256" key="17">
    <source>
        <dbReference type="PIRSR" id="PIRSR000167-2"/>
    </source>
</evidence>
<dbReference type="AlphaFoldDB" id="A0A1H4BCT1"/>
<dbReference type="Pfam" id="PF04055">
    <property type="entry name" value="Radical_SAM"/>
    <property type="match status" value="1"/>
</dbReference>
<comment type="function">
    <text evidence="13">Involved in the heme biosynthesis. Catalyzes the anaerobic oxidative decarboxylation of propionate groups of rings A and B of coproporphyrinogen III to yield the vinyl groups in protoporphyrinogen IX.</text>
</comment>
<comment type="subcellular location">
    <subcellularLocation>
        <location evidence="1 15">Cytoplasm</location>
    </subcellularLocation>
</comment>
<dbReference type="STRING" id="658218.SAMN05216562_3215"/>
<gene>
    <name evidence="19" type="ORF">SAMN05216562_3215</name>
</gene>
<dbReference type="EC" id="1.3.98.3" evidence="15"/>
<dbReference type="GO" id="GO:0051539">
    <property type="term" value="F:4 iron, 4 sulfur cluster binding"/>
    <property type="evidence" value="ECO:0007669"/>
    <property type="project" value="UniProtKB-KW"/>
</dbReference>
<dbReference type="InterPro" id="IPR023404">
    <property type="entry name" value="rSAM_horseshoe"/>
</dbReference>
<proteinExistence type="inferred from homology"/>
<dbReference type="NCBIfam" id="TIGR00538">
    <property type="entry name" value="hemN"/>
    <property type="match status" value="1"/>
</dbReference>
<dbReference type="OrthoDB" id="9808022at2"/>
<feature type="binding site" evidence="16">
    <location>
        <position position="187"/>
    </location>
    <ligand>
        <name>S-adenosyl-L-methionine</name>
        <dbReference type="ChEBI" id="CHEBI:59789"/>
        <label>2</label>
    </ligand>
</feature>
<comment type="subunit">
    <text evidence="4">Monomer.</text>
</comment>
<dbReference type="InterPro" id="IPR004558">
    <property type="entry name" value="Coprogen_oxidase_HemN"/>
</dbReference>
<dbReference type="PROSITE" id="PS51918">
    <property type="entry name" value="RADICAL_SAM"/>
    <property type="match status" value="1"/>
</dbReference>
<evidence type="ECO:0000256" key="8">
    <source>
        <dbReference type="ARBA" id="ARBA00022723"/>
    </source>
</evidence>
<feature type="binding site" evidence="16">
    <location>
        <position position="148"/>
    </location>
    <ligand>
        <name>S-adenosyl-L-methionine</name>
        <dbReference type="ChEBI" id="CHEBI:59789"/>
        <label>1</label>
    </ligand>
</feature>
<dbReference type="EMBL" id="FNQO01000005">
    <property type="protein sequence ID" value="SEA45969.1"/>
    <property type="molecule type" value="Genomic_DNA"/>
</dbReference>
<feature type="binding site" evidence="16">
    <location>
        <position position="246"/>
    </location>
    <ligand>
        <name>S-adenosyl-L-methionine</name>
        <dbReference type="ChEBI" id="CHEBI:59789"/>
        <label>2</label>
    </ligand>
</feature>
<evidence type="ECO:0000256" key="13">
    <source>
        <dbReference type="ARBA" id="ARBA00024295"/>
    </source>
</evidence>
<dbReference type="UniPathway" id="UPA00251">
    <property type="reaction ID" value="UER00323"/>
</dbReference>
<dbReference type="Proteomes" id="UP000198658">
    <property type="component" value="Unassembled WGS sequence"/>
</dbReference>
<dbReference type="SFLD" id="SFLDS00029">
    <property type="entry name" value="Radical_SAM"/>
    <property type="match status" value="1"/>
</dbReference>
<feature type="binding site" evidence="16">
    <location>
        <position position="113"/>
    </location>
    <ligand>
        <name>S-adenosyl-L-methionine</name>
        <dbReference type="ChEBI" id="CHEBI:59789"/>
        <label>1</label>
    </ligand>
</feature>
<dbReference type="Pfam" id="PF06969">
    <property type="entry name" value="HemN_C"/>
    <property type="match status" value="1"/>
</dbReference>
<keyword evidence="6 15" id="KW-0963">Cytoplasm</keyword>
<feature type="binding site" evidence="17">
    <location>
        <position position="70"/>
    </location>
    <ligand>
        <name>[4Fe-4S] cluster</name>
        <dbReference type="ChEBI" id="CHEBI:49883"/>
        <note>4Fe-4S-S-AdoMet</note>
    </ligand>
</feature>